<dbReference type="STRING" id="454006.SAMN05421825_2509"/>
<dbReference type="Proteomes" id="UP000199203">
    <property type="component" value="Unassembled WGS sequence"/>
</dbReference>
<protein>
    <recommendedName>
        <fullName evidence="3">Lactate dehydrogenase</fullName>
    </recommendedName>
</protein>
<keyword evidence="2" id="KW-1185">Reference proteome</keyword>
<dbReference type="Gene3D" id="3.40.50.720">
    <property type="entry name" value="NAD(P)-binding Rossmann-like Domain"/>
    <property type="match status" value="1"/>
</dbReference>
<evidence type="ECO:0000313" key="1">
    <source>
        <dbReference type="EMBL" id="SDG04004.1"/>
    </source>
</evidence>
<dbReference type="EMBL" id="FNBH01000003">
    <property type="protein sequence ID" value="SDG04004.1"/>
    <property type="molecule type" value="Genomic_DNA"/>
</dbReference>
<organism evidence="1 2">
    <name type="scientific">Epilithonimonas hungarica</name>
    <dbReference type="NCBI Taxonomy" id="454006"/>
    <lineage>
        <taxon>Bacteria</taxon>
        <taxon>Pseudomonadati</taxon>
        <taxon>Bacteroidota</taxon>
        <taxon>Flavobacteriia</taxon>
        <taxon>Flavobacteriales</taxon>
        <taxon>Weeksellaceae</taxon>
        <taxon>Chryseobacterium group</taxon>
        <taxon>Epilithonimonas</taxon>
    </lineage>
</organism>
<dbReference type="RefSeq" id="WP_089873788.1">
    <property type="nucleotide sequence ID" value="NZ_FNBH01000003.1"/>
</dbReference>
<sequence length="120" mass="13574">MKVIIYNISQDTKKSLALLNRKKHKITIITDPLKDNNMHFSDEKDAVICDETSISPSIVGKLNSFGVKYLILRSMKQLPLQLANSEYHGLKCSKIEIDDSGSEAFQMIKILDAWQAESMT</sequence>
<proteinExistence type="predicted"/>
<evidence type="ECO:0008006" key="3">
    <source>
        <dbReference type="Google" id="ProtNLM"/>
    </source>
</evidence>
<name>A0A1G7QZZ9_9FLAO</name>
<accession>A0A1G7QZZ9</accession>
<evidence type="ECO:0000313" key="2">
    <source>
        <dbReference type="Proteomes" id="UP000199203"/>
    </source>
</evidence>
<dbReference type="AlphaFoldDB" id="A0A1G7QZZ9"/>
<dbReference type="OrthoDB" id="1522997at2"/>
<reference evidence="2" key="1">
    <citation type="submission" date="2016-10" db="EMBL/GenBank/DDBJ databases">
        <authorList>
            <person name="Varghese N."/>
            <person name="Submissions S."/>
        </authorList>
    </citation>
    <scope>NUCLEOTIDE SEQUENCE [LARGE SCALE GENOMIC DNA]</scope>
    <source>
        <strain evidence="2">DSM 19684</strain>
    </source>
</reference>
<gene>
    <name evidence="1" type="ORF">SAMN05421825_2509</name>
</gene>